<dbReference type="OrthoDB" id="34515at10239"/>
<dbReference type="EMBL" id="KP202970">
    <property type="protein sequence ID" value="AJD82883.1"/>
    <property type="molecule type" value="Genomic_DNA"/>
</dbReference>
<evidence type="ECO:0000313" key="2">
    <source>
        <dbReference type="Proteomes" id="UP000031726"/>
    </source>
</evidence>
<reference evidence="1 2" key="1">
    <citation type="submission" date="2014-11" db="EMBL/GenBank/DDBJ databases">
        <title>Characterization and genome comparisons of three Achromobacter phages of the Siphoviridae family.</title>
        <authorList>
            <person name="Dreiseikelmann B."/>
            <person name="Bunk B."/>
            <person name="Rohde M."/>
            <person name="Wittmann J."/>
        </authorList>
    </citation>
    <scope>NUCLEOTIDE SEQUENCE [LARGE SCALE GENOMIC DNA]</scope>
</reference>
<sequence>MKAYIPLVYIRRDQPVKFPVILAHNLKGSVDEFLRQNPDYRLAVPLKGREFFTTITGTDSRVWTRRVVIMDVGLERK</sequence>
<dbReference type="KEGG" id="vg:26628956"/>
<gene>
    <name evidence="1" type="ORF">JWAP_00051</name>
</gene>
<dbReference type="GeneID" id="26628956"/>
<evidence type="ECO:0000313" key="1">
    <source>
        <dbReference type="EMBL" id="AJD82883.1"/>
    </source>
</evidence>
<dbReference type="RefSeq" id="YP_009201784.1">
    <property type="nucleotide sequence ID" value="NC_028834.1"/>
</dbReference>
<accession>A0A0B5A1X8</accession>
<organism evidence="1 2">
    <name type="scientific">Achromobacter phage 83-24</name>
    <dbReference type="NCBI Taxonomy" id="1589747"/>
    <lineage>
        <taxon>Viruses</taxon>
        <taxon>Duplodnaviria</taxon>
        <taxon>Heunggongvirae</taxon>
        <taxon>Uroviricota</taxon>
        <taxon>Caudoviricetes</taxon>
        <taxon>Steinhofvirus</taxon>
        <taxon>Steinhofvirus sv8324</taxon>
    </lineage>
</organism>
<dbReference type="Proteomes" id="UP000031726">
    <property type="component" value="Segment"/>
</dbReference>
<proteinExistence type="predicted"/>
<protein>
    <submittedName>
        <fullName evidence="1">Uncharacterized protein</fullName>
    </submittedName>
</protein>
<keyword evidence="2" id="KW-1185">Reference proteome</keyword>
<name>A0A0B5A1X8_9CAUD</name>